<sequence length="158" mass="16820">MTDPLPAHLFHLPPGYSVAIIPPEQEGWELLEWTVTQPPAKDDLAMCGLQPTPSTSHLNSARLAVVEPARELTTSTTSPPLPRKSRSHSTPTLSPSPPMSPPCPSSVTGRVVNLTSTRIRSDGTSSTSTPLAPPSPRALSANTQRSLTVSLNSLSTRR</sequence>
<evidence type="ECO:0000256" key="1">
    <source>
        <dbReference type="SAM" id="MobiDB-lite"/>
    </source>
</evidence>
<feature type="compositionally biased region" description="Polar residues" evidence="1">
    <location>
        <begin position="142"/>
        <end position="158"/>
    </location>
</feature>
<dbReference type="Proteomes" id="UP000204300">
    <property type="component" value="Genome"/>
</dbReference>
<name>Q6J654_9VIRU</name>
<dbReference type="OrthoDB" id="41351at10239"/>
<feature type="region of interest" description="Disordered" evidence="1">
    <location>
        <begin position="51"/>
        <end position="158"/>
    </location>
</feature>
<evidence type="ECO:0000313" key="3">
    <source>
        <dbReference type="Proteomes" id="UP000204300"/>
    </source>
</evidence>
<keyword evidence="3" id="KW-1185">Reference proteome</keyword>
<dbReference type="GeneID" id="2943490"/>
<accession>Q6J654</accession>
<feature type="compositionally biased region" description="Pro residues" evidence="1">
    <location>
        <begin position="94"/>
        <end position="104"/>
    </location>
</feature>
<protein>
    <submittedName>
        <fullName evidence="2">p17</fullName>
    </submittedName>
</protein>
<evidence type="ECO:0000313" key="2">
    <source>
        <dbReference type="EMBL" id="AAT27319.1"/>
    </source>
</evidence>
<dbReference type="RefSeq" id="YP_025095.1">
    <property type="nucleotide sequence ID" value="NC_005899.1"/>
</dbReference>
<organism evidence="2 3">
    <name type="scientific">Dendrolimus punctatus virus</name>
    <dbReference type="NCBI Taxonomy" id="272751"/>
    <lineage>
        <taxon>Viruses</taxon>
        <taxon>Riboviria</taxon>
        <taxon>Orthornavirae</taxon>
        <taxon>Kitrinoviricota</taxon>
        <taxon>Alsuviricetes</taxon>
        <taxon>Hepelivirales</taxon>
        <taxon>Alphatetraviridae</taxon>
        <taxon>Omegatetravirus</taxon>
        <taxon>Omegatetravirus dendrolimi</taxon>
    </lineage>
</organism>
<proteinExistence type="predicted"/>
<dbReference type="EMBL" id="AY594353">
    <property type="protein sequence ID" value="AAT27319.1"/>
    <property type="molecule type" value="Genomic_RNA"/>
</dbReference>
<reference evidence="2 3" key="1">
    <citation type="journal article" date="2005" name="J. Gen. Virol.">
        <title>Isolation and identification of a new tetravirus from Dendrolimus punctatus larvae collected from Yunnan Province, China.</title>
        <authorList>
            <person name="Yi F."/>
            <person name="Zhang J."/>
            <person name="Yu H."/>
            <person name="Liu C."/>
            <person name="Wang J."/>
            <person name="Hu Y."/>
        </authorList>
    </citation>
    <scope>NUCLEOTIDE SEQUENCE [LARGE SCALE GENOMIC DNA]</scope>
</reference>
<dbReference type="KEGG" id="vg:2943490"/>